<comment type="caution">
    <text evidence="2">The sequence shown here is derived from an EMBL/GenBank/DDBJ whole genome shotgun (WGS) entry which is preliminary data.</text>
</comment>
<reference evidence="2" key="1">
    <citation type="journal article" date="2014" name="Int. J. Syst. Evol. Microbiol.">
        <title>Complete genome sequence of Corynebacterium casei LMG S-19264T (=DSM 44701T), isolated from a smear-ripened cheese.</title>
        <authorList>
            <consortium name="US DOE Joint Genome Institute (JGI-PGF)"/>
            <person name="Walter F."/>
            <person name="Albersmeier A."/>
            <person name="Kalinowski J."/>
            <person name="Ruckert C."/>
        </authorList>
    </citation>
    <scope>NUCLEOTIDE SEQUENCE</scope>
    <source>
        <strain evidence="2">JCM 19018</strain>
    </source>
</reference>
<sequence length="107" mass="12143">MMAGKTPDTDDEHPQFHVGDHVHDREQDRDAPLVVVATPAARADEYQCNDAATVAEYNEDYPADDRVVEAVFARRTTVDIDRVQRYAYPRSRLQLETSVHDQAEGED</sequence>
<accession>A0A830F4F5</accession>
<gene>
    <name evidence="2" type="ORF">GCM10009067_28250</name>
</gene>
<feature type="compositionally biased region" description="Basic and acidic residues" evidence="1">
    <location>
        <begin position="12"/>
        <end position="30"/>
    </location>
</feature>
<proteinExistence type="predicted"/>
<dbReference type="EMBL" id="BMPD01000005">
    <property type="protein sequence ID" value="GGK74376.1"/>
    <property type="molecule type" value="Genomic_DNA"/>
</dbReference>
<evidence type="ECO:0000313" key="3">
    <source>
        <dbReference type="Proteomes" id="UP000614221"/>
    </source>
</evidence>
<dbReference type="Proteomes" id="UP000614221">
    <property type="component" value="Unassembled WGS sequence"/>
</dbReference>
<evidence type="ECO:0000256" key="1">
    <source>
        <dbReference type="SAM" id="MobiDB-lite"/>
    </source>
</evidence>
<evidence type="ECO:0000313" key="2">
    <source>
        <dbReference type="EMBL" id="GGK74376.1"/>
    </source>
</evidence>
<name>A0A830F4F5_9EURY</name>
<organism evidence="2 3">
    <name type="scientific">Haloarcula sebkhae</name>
    <dbReference type="NCBI Taxonomy" id="932660"/>
    <lineage>
        <taxon>Archaea</taxon>
        <taxon>Methanobacteriati</taxon>
        <taxon>Methanobacteriota</taxon>
        <taxon>Stenosarchaea group</taxon>
        <taxon>Halobacteria</taxon>
        <taxon>Halobacteriales</taxon>
        <taxon>Haloarculaceae</taxon>
        <taxon>Haloarcula</taxon>
    </lineage>
</organism>
<dbReference type="AlphaFoldDB" id="A0A830F4F5"/>
<feature type="region of interest" description="Disordered" evidence="1">
    <location>
        <begin position="1"/>
        <end position="30"/>
    </location>
</feature>
<reference evidence="2" key="2">
    <citation type="submission" date="2020-09" db="EMBL/GenBank/DDBJ databases">
        <authorList>
            <person name="Sun Q."/>
            <person name="Ohkuma M."/>
        </authorList>
    </citation>
    <scope>NUCLEOTIDE SEQUENCE</scope>
    <source>
        <strain evidence="2">JCM 19018</strain>
    </source>
</reference>
<protein>
    <submittedName>
        <fullName evidence="2">Uncharacterized protein</fullName>
    </submittedName>
</protein>